<dbReference type="RefSeq" id="XP_025361563.1">
    <property type="nucleotide sequence ID" value="XM_025503913.1"/>
</dbReference>
<feature type="compositionally biased region" description="Gly residues" evidence="1">
    <location>
        <begin position="122"/>
        <end position="140"/>
    </location>
</feature>
<feature type="compositionally biased region" description="Basic residues" evidence="1">
    <location>
        <begin position="39"/>
        <end position="53"/>
    </location>
</feature>
<feature type="region of interest" description="Disordered" evidence="1">
    <location>
        <begin position="122"/>
        <end position="189"/>
    </location>
</feature>
<dbReference type="GeneID" id="37025736"/>
<organism evidence="3 4">
    <name type="scientific">Jaminaea rosea</name>
    <dbReference type="NCBI Taxonomy" id="1569628"/>
    <lineage>
        <taxon>Eukaryota</taxon>
        <taxon>Fungi</taxon>
        <taxon>Dikarya</taxon>
        <taxon>Basidiomycota</taxon>
        <taxon>Ustilaginomycotina</taxon>
        <taxon>Exobasidiomycetes</taxon>
        <taxon>Microstromatales</taxon>
        <taxon>Microstromatales incertae sedis</taxon>
        <taxon>Jaminaea</taxon>
    </lineage>
</organism>
<gene>
    <name evidence="3" type="ORF">BDZ90DRAFT_195767</name>
</gene>
<proteinExistence type="predicted"/>
<evidence type="ECO:0008006" key="5">
    <source>
        <dbReference type="Google" id="ProtNLM"/>
    </source>
</evidence>
<feature type="signal peptide" evidence="2">
    <location>
        <begin position="1"/>
        <end position="17"/>
    </location>
</feature>
<feature type="compositionally biased region" description="Low complexity" evidence="1">
    <location>
        <begin position="54"/>
        <end position="64"/>
    </location>
</feature>
<evidence type="ECO:0000313" key="3">
    <source>
        <dbReference type="EMBL" id="PWN26951.1"/>
    </source>
</evidence>
<name>A0A316URK6_9BASI</name>
<keyword evidence="2" id="KW-0732">Signal</keyword>
<evidence type="ECO:0000313" key="4">
    <source>
        <dbReference type="Proteomes" id="UP000245884"/>
    </source>
</evidence>
<feature type="region of interest" description="Disordered" evidence="1">
    <location>
        <begin position="32"/>
        <end position="72"/>
    </location>
</feature>
<accession>A0A316URK6</accession>
<dbReference type="EMBL" id="KZ819670">
    <property type="protein sequence ID" value="PWN26951.1"/>
    <property type="molecule type" value="Genomic_DNA"/>
</dbReference>
<sequence>MMPSFLTLHRLLPASLAGTAPLLAALYSHFEGTATGPRRNGHGRSSSPRRWRRSSTSSSSSSSSARDDHDQNSIVTSLLESLGVSPALSRSILEALPNGEDSRRSSMGEAEQWMQRIAAELGGGDAIGGPGTARGVGGSGPAYNTRSRSRRGGLGRGTSRRRGSEEQQGEEEESLASQMIRTILGRMGA</sequence>
<dbReference type="Proteomes" id="UP000245884">
    <property type="component" value="Unassembled WGS sequence"/>
</dbReference>
<feature type="compositionally biased region" description="Basic residues" evidence="1">
    <location>
        <begin position="147"/>
        <end position="161"/>
    </location>
</feature>
<evidence type="ECO:0000256" key="1">
    <source>
        <dbReference type="SAM" id="MobiDB-lite"/>
    </source>
</evidence>
<dbReference type="AlphaFoldDB" id="A0A316URK6"/>
<feature type="chain" id="PRO_5016403177" description="CUE domain-containing protein" evidence="2">
    <location>
        <begin position="18"/>
        <end position="189"/>
    </location>
</feature>
<reference evidence="3 4" key="1">
    <citation type="journal article" date="2018" name="Mol. Biol. Evol.">
        <title>Broad Genomic Sampling Reveals a Smut Pathogenic Ancestry of the Fungal Clade Ustilaginomycotina.</title>
        <authorList>
            <person name="Kijpornyongpan T."/>
            <person name="Mondo S.J."/>
            <person name="Barry K."/>
            <person name="Sandor L."/>
            <person name="Lee J."/>
            <person name="Lipzen A."/>
            <person name="Pangilinan J."/>
            <person name="LaButti K."/>
            <person name="Hainaut M."/>
            <person name="Henrissat B."/>
            <person name="Grigoriev I.V."/>
            <person name="Spatafora J.W."/>
            <person name="Aime M.C."/>
        </authorList>
    </citation>
    <scope>NUCLEOTIDE SEQUENCE [LARGE SCALE GENOMIC DNA]</scope>
    <source>
        <strain evidence="3 4">MCA 5214</strain>
    </source>
</reference>
<evidence type="ECO:0000256" key="2">
    <source>
        <dbReference type="SAM" id="SignalP"/>
    </source>
</evidence>
<protein>
    <recommendedName>
        <fullName evidence="5">CUE domain-containing protein</fullName>
    </recommendedName>
</protein>
<keyword evidence="4" id="KW-1185">Reference proteome</keyword>